<name>Q0UC96_PHANO</name>
<gene>
    <name evidence="2" type="ORF">SNOG_10618</name>
</gene>
<dbReference type="GeneID" id="5977789"/>
<sequence>MSYYGGYGGGYGNPYGGMGGIGGGYGGMRPSMGGGYGGMGGGVGGGYGGMGGGMGGGGYGNRYGGMGGSMRPSMGMGGMGDRYAASEYEDDEDSLYDSHYAHLPRRAPPRRPQPGRYESYSAPGHRPRGFIHPDSLPDNMDDLGPDSDYGSNAADPGDYRYGAPDAAYWDSFNNGGRRGRLTEENLRHVPEAYWDANRGEWEEDGPRERIRALGRYTRFGDGEE</sequence>
<dbReference type="EMBL" id="CH445341">
    <property type="protein sequence ID" value="EAT82012.1"/>
    <property type="molecule type" value="Genomic_DNA"/>
</dbReference>
<dbReference type="HOGENOM" id="CLU_1235409_0_0_1"/>
<evidence type="ECO:0000313" key="3">
    <source>
        <dbReference type="Proteomes" id="UP000001055"/>
    </source>
</evidence>
<protein>
    <submittedName>
        <fullName evidence="2">Uncharacterized protein</fullName>
    </submittedName>
</protein>
<dbReference type="AlphaFoldDB" id="Q0UC96"/>
<reference evidence="3" key="1">
    <citation type="journal article" date="2007" name="Plant Cell">
        <title>Dothideomycete-plant interactions illuminated by genome sequencing and EST analysis of the wheat pathogen Stagonospora nodorum.</title>
        <authorList>
            <person name="Hane J.K."/>
            <person name="Lowe R.G."/>
            <person name="Solomon P.S."/>
            <person name="Tan K.C."/>
            <person name="Schoch C.L."/>
            <person name="Spatafora J.W."/>
            <person name="Crous P.W."/>
            <person name="Kodira C."/>
            <person name="Birren B.W."/>
            <person name="Galagan J.E."/>
            <person name="Torriani S.F."/>
            <person name="McDonald B.A."/>
            <person name="Oliver R.P."/>
        </authorList>
    </citation>
    <scope>NUCLEOTIDE SEQUENCE [LARGE SCALE GENOMIC DNA]</scope>
    <source>
        <strain evidence="3">SN15 / ATCC MYA-4574 / FGSC 10173</strain>
    </source>
</reference>
<dbReference type="RefSeq" id="XP_001800882.1">
    <property type="nucleotide sequence ID" value="XM_001800830.1"/>
</dbReference>
<proteinExistence type="predicted"/>
<evidence type="ECO:0000256" key="1">
    <source>
        <dbReference type="SAM" id="MobiDB-lite"/>
    </source>
</evidence>
<dbReference type="InParanoid" id="Q0UC96"/>
<dbReference type="STRING" id="321614.Q0UC96"/>
<dbReference type="OMA" id="MENYGHN"/>
<organism evidence="2 3">
    <name type="scientific">Phaeosphaeria nodorum (strain SN15 / ATCC MYA-4574 / FGSC 10173)</name>
    <name type="common">Glume blotch fungus</name>
    <name type="synonym">Parastagonospora nodorum</name>
    <dbReference type="NCBI Taxonomy" id="321614"/>
    <lineage>
        <taxon>Eukaryota</taxon>
        <taxon>Fungi</taxon>
        <taxon>Dikarya</taxon>
        <taxon>Ascomycota</taxon>
        <taxon>Pezizomycotina</taxon>
        <taxon>Dothideomycetes</taxon>
        <taxon>Pleosporomycetidae</taxon>
        <taxon>Pleosporales</taxon>
        <taxon>Pleosporineae</taxon>
        <taxon>Phaeosphaeriaceae</taxon>
        <taxon>Parastagonospora</taxon>
    </lineage>
</organism>
<feature type="region of interest" description="Disordered" evidence="1">
    <location>
        <begin position="102"/>
        <end position="157"/>
    </location>
</feature>
<dbReference type="Proteomes" id="UP000001055">
    <property type="component" value="Unassembled WGS sequence"/>
</dbReference>
<evidence type="ECO:0000313" key="2">
    <source>
        <dbReference type="EMBL" id="EAT82012.1"/>
    </source>
</evidence>
<accession>Q0UC96</accession>
<dbReference type="KEGG" id="pno:SNOG_10618"/>